<evidence type="ECO:0000256" key="2">
    <source>
        <dbReference type="ARBA" id="ARBA00023242"/>
    </source>
</evidence>
<dbReference type="AlphaFoldDB" id="A0A397VBA2"/>
<accession>A0A397VBA2</accession>
<reference evidence="5 6" key="1">
    <citation type="submission" date="2018-06" db="EMBL/GenBank/DDBJ databases">
        <title>Comparative genomics reveals the genomic features of Rhizophagus irregularis, R. cerebriforme, R. diaphanum and Gigaspora rosea, and their symbiotic lifestyle signature.</title>
        <authorList>
            <person name="Morin E."/>
            <person name="San Clemente H."/>
            <person name="Chen E.C.H."/>
            <person name="De La Providencia I."/>
            <person name="Hainaut M."/>
            <person name="Kuo A."/>
            <person name="Kohler A."/>
            <person name="Murat C."/>
            <person name="Tang N."/>
            <person name="Roy S."/>
            <person name="Loubradou J."/>
            <person name="Henrissat B."/>
            <person name="Grigoriev I.V."/>
            <person name="Corradi N."/>
            <person name="Roux C."/>
            <person name="Martin F.M."/>
        </authorList>
    </citation>
    <scope>NUCLEOTIDE SEQUENCE [LARGE SCALE GENOMIC DNA]</scope>
    <source>
        <strain evidence="5 6">DAOM 194757</strain>
    </source>
</reference>
<evidence type="ECO:0000313" key="5">
    <source>
        <dbReference type="EMBL" id="RIB18978.1"/>
    </source>
</evidence>
<dbReference type="Proteomes" id="UP000266673">
    <property type="component" value="Unassembled WGS sequence"/>
</dbReference>
<proteinExistence type="predicted"/>
<comment type="subcellular location">
    <subcellularLocation>
        <location evidence="1">Nucleus</location>
    </subcellularLocation>
</comment>
<feature type="coiled-coil region" evidence="3">
    <location>
        <begin position="108"/>
        <end position="142"/>
    </location>
</feature>
<name>A0A397VBA2_9GLOM</name>
<dbReference type="EMBL" id="QKWP01000503">
    <property type="protein sequence ID" value="RIB18978.1"/>
    <property type="molecule type" value="Genomic_DNA"/>
</dbReference>
<organism evidence="5 6">
    <name type="scientific">Gigaspora rosea</name>
    <dbReference type="NCBI Taxonomy" id="44941"/>
    <lineage>
        <taxon>Eukaryota</taxon>
        <taxon>Fungi</taxon>
        <taxon>Fungi incertae sedis</taxon>
        <taxon>Mucoromycota</taxon>
        <taxon>Glomeromycotina</taxon>
        <taxon>Glomeromycetes</taxon>
        <taxon>Diversisporales</taxon>
        <taxon>Gigasporaceae</taxon>
        <taxon>Gigaspora</taxon>
    </lineage>
</organism>
<keyword evidence="3" id="KW-0175">Coiled coil</keyword>
<sequence length="378" mass="42440">MSIPSKLDTSCPPLSTIKLPRILASVPPTLKHPEISTPTTLSHNASTFSAMNNVNNSYQPAMSTTETEVRPSPNKRGRKPLTTMPSAKKHYQNLKNQRAFRQRRANYVQELESKASTFENLYNEVLKENKLLKERLKLLERRYSADCEETDRCSNEQKCNKISSNKTSTSSCCNVVDTTIYTVKRIEDDQVVEDVASCDDKSKVQSTRAYVPTSYHKPNGVSYNPSTNQNLPSLTPDTLPSINFDEQPQLQQLESHTPLSVEDFVMKEPLFCTTEEGDLCFCDPSKSSPDSKGRLVIPKHLVSHYADSIYSVNPVIPSPFNKSSEWQQKNNCCTQSSLSPMSTNSSTTDESTFPRNHPLDLNWILDSPRGEPSCTAKM</sequence>
<keyword evidence="6" id="KW-1185">Reference proteome</keyword>
<dbReference type="GO" id="GO:0001228">
    <property type="term" value="F:DNA-binding transcription activator activity, RNA polymerase II-specific"/>
    <property type="evidence" value="ECO:0007669"/>
    <property type="project" value="TreeGrafter"/>
</dbReference>
<feature type="region of interest" description="Disordered" evidence="4">
    <location>
        <begin position="57"/>
        <end position="83"/>
    </location>
</feature>
<dbReference type="SUPFAM" id="SSF57959">
    <property type="entry name" value="Leucine zipper domain"/>
    <property type="match status" value="1"/>
</dbReference>
<dbReference type="PANTHER" id="PTHR40621">
    <property type="entry name" value="TRANSCRIPTION FACTOR KAPC-RELATED"/>
    <property type="match status" value="1"/>
</dbReference>
<dbReference type="Gene3D" id="1.20.5.170">
    <property type="match status" value="1"/>
</dbReference>
<dbReference type="OrthoDB" id="2593073at2759"/>
<dbReference type="InterPro" id="IPR046347">
    <property type="entry name" value="bZIP_sf"/>
</dbReference>
<evidence type="ECO:0000256" key="4">
    <source>
        <dbReference type="SAM" id="MobiDB-lite"/>
    </source>
</evidence>
<dbReference type="PANTHER" id="PTHR40621:SF6">
    <property type="entry name" value="AP-1-LIKE TRANSCRIPTION FACTOR YAP1-RELATED"/>
    <property type="match status" value="1"/>
</dbReference>
<evidence type="ECO:0000313" key="6">
    <source>
        <dbReference type="Proteomes" id="UP000266673"/>
    </source>
</evidence>
<dbReference type="GO" id="GO:0090575">
    <property type="term" value="C:RNA polymerase II transcription regulator complex"/>
    <property type="evidence" value="ECO:0007669"/>
    <property type="project" value="TreeGrafter"/>
</dbReference>
<evidence type="ECO:0000256" key="1">
    <source>
        <dbReference type="ARBA" id="ARBA00004123"/>
    </source>
</evidence>
<evidence type="ECO:0000256" key="3">
    <source>
        <dbReference type="SAM" id="Coils"/>
    </source>
</evidence>
<keyword evidence="2" id="KW-0539">Nucleus</keyword>
<evidence type="ECO:0008006" key="7">
    <source>
        <dbReference type="Google" id="ProtNLM"/>
    </source>
</evidence>
<protein>
    <recommendedName>
        <fullName evidence="7">BZIP domain-containing protein</fullName>
    </recommendedName>
</protein>
<feature type="compositionally biased region" description="Polar residues" evidence="4">
    <location>
        <begin position="57"/>
        <end position="66"/>
    </location>
</feature>
<comment type="caution">
    <text evidence="5">The sequence shown here is derived from an EMBL/GenBank/DDBJ whole genome shotgun (WGS) entry which is preliminary data.</text>
</comment>
<dbReference type="InterPro" id="IPR050936">
    <property type="entry name" value="AP-1-like"/>
</dbReference>
<dbReference type="GO" id="GO:0000976">
    <property type="term" value="F:transcription cis-regulatory region binding"/>
    <property type="evidence" value="ECO:0007669"/>
    <property type="project" value="InterPro"/>
</dbReference>
<dbReference type="CDD" id="cd14688">
    <property type="entry name" value="bZIP_YAP"/>
    <property type="match status" value="1"/>
</dbReference>
<gene>
    <name evidence="5" type="ORF">C2G38_2183070</name>
</gene>